<gene>
    <name evidence="1" type="ORF">XENTR_v90028853mg</name>
</gene>
<evidence type="ECO:0000313" key="1">
    <source>
        <dbReference type="EMBL" id="OCA13898.1"/>
    </source>
</evidence>
<dbReference type="EMBL" id="KV463484">
    <property type="protein sequence ID" value="OCA13898.1"/>
    <property type="molecule type" value="Genomic_DNA"/>
</dbReference>
<name>A0A1B8XTC1_XENTR</name>
<sequence length="94" mass="9840">MRQSALQPVLPQALGTLAGHETVSTAAHPSPGWNSGWAVRQSALQPVLPQALGTLAGHGIAKASARSLNSGWAWDSQGFSPSFPRLLELWLGMG</sequence>
<accession>A0A1B8XTC1</accession>
<reference evidence="1" key="3">
    <citation type="submission" date="2016-05" db="EMBL/GenBank/DDBJ databases">
        <title>WGS assembly of Xenopus tropicalis.</title>
        <authorList>
            <person name="Sessions A."/>
            <person name="Jenkins J."/>
            <person name="Mitros T."/>
            <person name="Lyons J.T."/>
            <person name="Dichmann D.S."/>
            <person name="Robert J."/>
            <person name="Harland R.M."/>
            <person name="Rokhsar D.S."/>
        </authorList>
    </citation>
    <scope>NUCLEOTIDE SEQUENCE</scope>
    <source>
        <strain evidence="1">Nigerian</strain>
    </source>
</reference>
<reference evidence="1" key="1">
    <citation type="submission" date="2009-11" db="EMBL/GenBank/DDBJ databases">
        <authorList>
            <consortium name="US DOE Joint Genome Institute (JGI-PGF)"/>
            <person name="Ottilar R."/>
            <person name="Schmutz J."/>
            <person name="Salamov A."/>
            <person name="Cheng J.F."/>
            <person name="Lucas S."/>
            <person name="Pitluck S."/>
            <person name="Gundlach H."/>
            <person name="Guo Y."/>
            <person name="Haberer G."/>
            <person name="Nasrallah J."/>
            <person name="Mayer K.F.X."/>
            <person name="van de Peer Y."/>
            <person name="Weigel D."/>
            <person name="Grigoriev I.V."/>
        </authorList>
    </citation>
    <scope>NUCLEOTIDE SEQUENCE</scope>
    <source>
        <strain evidence="1">Nigerian</strain>
    </source>
</reference>
<proteinExistence type="predicted"/>
<protein>
    <submittedName>
        <fullName evidence="1">Uncharacterized protein</fullName>
    </submittedName>
</protein>
<dbReference type="AlphaFoldDB" id="A0A1B8XTC1"/>
<organism evidence="1">
    <name type="scientific">Xenopus tropicalis</name>
    <name type="common">Western clawed frog</name>
    <name type="synonym">Silurana tropicalis</name>
    <dbReference type="NCBI Taxonomy" id="8364"/>
    <lineage>
        <taxon>Eukaryota</taxon>
        <taxon>Metazoa</taxon>
        <taxon>Chordata</taxon>
        <taxon>Craniata</taxon>
        <taxon>Vertebrata</taxon>
        <taxon>Euteleostomi</taxon>
        <taxon>Amphibia</taxon>
        <taxon>Batrachia</taxon>
        <taxon>Anura</taxon>
        <taxon>Pipoidea</taxon>
        <taxon>Pipidae</taxon>
        <taxon>Xenopodinae</taxon>
        <taxon>Xenopus</taxon>
        <taxon>Silurana</taxon>
    </lineage>
</organism>
<reference evidence="1" key="2">
    <citation type="journal article" date="2010" name="Science">
        <title>The genome of the Western clawed frog Xenopus tropicalis.</title>
        <authorList>
            <person name="Hellsten U."/>
            <person name="Harland R.M."/>
            <person name="Gilchrist M.J."/>
            <person name="Hendrix D."/>
            <person name="Jurka J."/>
            <person name="Kapitonov V."/>
            <person name="Ovcharenko I."/>
            <person name="Putnam N.H."/>
            <person name="Shu S."/>
            <person name="Taher L."/>
            <person name="Blitz I.L."/>
            <person name="Blumberg B."/>
            <person name="Dichmann D.S."/>
            <person name="Dubchak I."/>
            <person name="Amaya E."/>
            <person name="Detter J.C."/>
            <person name="Fletcher R."/>
            <person name="Gerhard D.S."/>
            <person name="Goodstein D."/>
            <person name="Graves T."/>
            <person name="Grigoriev I.V."/>
            <person name="Grimwood J."/>
            <person name="Kawashima T."/>
            <person name="Lindquist E."/>
            <person name="Lucas S.M."/>
            <person name="Mead P.E."/>
            <person name="Mitros T."/>
            <person name="Ogino H."/>
            <person name="Ohta Y."/>
            <person name="Poliakov A.V."/>
            <person name="Pollet N."/>
            <person name="Robert J."/>
            <person name="Salamov A."/>
            <person name="Sater A.K."/>
            <person name="Schmutz J."/>
            <person name="Terry A."/>
            <person name="Vize P.D."/>
            <person name="Warren W.C."/>
            <person name="Wells D."/>
            <person name="Wills A."/>
            <person name="Wilson R.K."/>
            <person name="Zimmerman L.B."/>
            <person name="Zorn A.M."/>
            <person name="Grainger R."/>
            <person name="Grammer T."/>
            <person name="Khokha M.K."/>
            <person name="Richardson P.M."/>
            <person name="Rokhsar D.S."/>
        </authorList>
    </citation>
    <scope>NUCLEOTIDE SEQUENCE [LARGE SCALE GENOMIC DNA]</scope>
    <source>
        <strain evidence="1">Nigerian</strain>
    </source>
</reference>